<feature type="compositionally biased region" description="Acidic residues" evidence="1">
    <location>
        <begin position="384"/>
        <end position="394"/>
    </location>
</feature>
<dbReference type="STRING" id="1157616.A0A1Z5SM10"/>
<dbReference type="PANTHER" id="PTHR46082:SF6">
    <property type="entry name" value="AAA+ ATPASE DOMAIN-CONTAINING PROTEIN-RELATED"/>
    <property type="match status" value="1"/>
</dbReference>
<feature type="region of interest" description="Disordered" evidence="1">
    <location>
        <begin position="357"/>
        <end position="394"/>
    </location>
</feature>
<dbReference type="Proteomes" id="UP000194280">
    <property type="component" value="Unassembled WGS sequence"/>
</dbReference>
<dbReference type="Pfam" id="PF13424">
    <property type="entry name" value="TPR_12"/>
    <property type="match status" value="3"/>
</dbReference>
<dbReference type="Gene3D" id="3.40.50.300">
    <property type="entry name" value="P-loop containing nucleotide triphosphate hydrolases"/>
    <property type="match status" value="1"/>
</dbReference>
<dbReference type="OrthoDB" id="20872at2759"/>
<evidence type="ECO:0000313" key="2">
    <source>
        <dbReference type="EMBL" id="OTA20630.1"/>
    </source>
</evidence>
<proteinExistence type="predicted"/>
<dbReference type="InterPro" id="IPR027417">
    <property type="entry name" value="P-loop_NTPase"/>
</dbReference>
<gene>
    <name evidence="2" type="ORF">BTJ68_15427</name>
</gene>
<organism evidence="2 3">
    <name type="scientific">Hortaea werneckii EXF-2000</name>
    <dbReference type="NCBI Taxonomy" id="1157616"/>
    <lineage>
        <taxon>Eukaryota</taxon>
        <taxon>Fungi</taxon>
        <taxon>Dikarya</taxon>
        <taxon>Ascomycota</taxon>
        <taxon>Pezizomycotina</taxon>
        <taxon>Dothideomycetes</taxon>
        <taxon>Dothideomycetidae</taxon>
        <taxon>Mycosphaerellales</taxon>
        <taxon>Teratosphaeriaceae</taxon>
        <taxon>Hortaea</taxon>
    </lineage>
</organism>
<dbReference type="AlphaFoldDB" id="A0A1Z5SM10"/>
<dbReference type="Gene3D" id="1.25.40.10">
    <property type="entry name" value="Tetratricopeptide repeat domain"/>
    <property type="match status" value="2"/>
</dbReference>
<dbReference type="PANTHER" id="PTHR46082">
    <property type="entry name" value="ATP/GTP-BINDING PROTEIN-RELATED"/>
    <property type="match status" value="1"/>
</dbReference>
<dbReference type="SMART" id="SM00028">
    <property type="entry name" value="TPR"/>
    <property type="match status" value="7"/>
</dbReference>
<dbReference type="InterPro" id="IPR019734">
    <property type="entry name" value="TPR_rpt"/>
</dbReference>
<dbReference type="SUPFAM" id="SSF52540">
    <property type="entry name" value="P-loop containing nucleoside triphosphate hydrolases"/>
    <property type="match status" value="1"/>
</dbReference>
<dbReference type="InterPro" id="IPR011990">
    <property type="entry name" value="TPR-like_helical_dom_sf"/>
</dbReference>
<name>A0A1Z5SM10_HORWE</name>
<dbReference type="SUPFAM" id="SSF48452">
    <property type="entry name" value="TPR-like"/>
    <property type="match status" value="1"/>
</dbReference>
<dbReference type="InterPro" id="IPR053137">
    <property type="entry name" value="NLR-like"/>
</dbReference>
<dbReference type="EMBL" id="MUNK01000435">
    <property type="protein sequence ID" value="OTA20630.1"/>
    <property type="molecule type" value="Genomic_DNA"/>
</dbReference>
<dbReference type="PRINTS" id="PR00381">
    <property type="entry name" value="KINESINLIGHT"/>
</dbReference>
<evidence type="ECO:0000256" key="1">
    <source>
        <dbReference type="SAM" id="MobiDB-lite"/>
    </source>
</evidence>
<comment type="caution">
    <text evidence="2">The sequence shown here is derived from an EMBL/GenBank/DDBJ whole genome shotgun (WGS) entry which is preliminary data.</text>
</comment>
<reference evidence="2 3" key="1">
    <citation type="submission" date="2017-01" db="EMBL/GenBank/DDBJ databases">
        <title>The recent genome duplication of the halophilic yeast Hortaea werneckii: insights from long-read sequencing.</title>
        <authorList>
            <person name="Sinha S."/>
            <person name="Flibotte S."/>
            <person name="Neira M."/>
            <person name="Lenassi M."/>
            <person name="Gostincar C."/>
            <person name="Stajich J.E."/>
            <person name="Nislow C.E."/>
        </authorList>
    </citation>
    <scope>NUCLEOTIDE SEQUENCE [LARGE SCALE GENOMIC DNA]</scope>
    <source>
        <strain evidence="2 3">EXF-2000</strain>
    </source>
</reference>
<dbReference type="NCBIfam" id="NF040586">
    <property type="entry name" value="FxSxx_TPR"/>
    <property type="match status" value="1"/>
</dbReference>
<evidence type="ECO:0000313" key="3">
    <source>
        <dbReference type="Proteomes" id="UP000194280"/>
    </source>
</evidence>
<dbReference type="Pfam" id="PF13374">
    <property type="entry name" value="TPR_10"/>
    <property type="match status" value="2"/>
</dbReference>
<protein>
    <submittedName>
        <fullName evidence="2">Uncharacterized protein</fullName>
    </submittedName>
</protein>
<dbReference type="InParanoid" id="A0A1Z5SM10"/>
<sequence length="856" mass="95210">MDPDFVSNKNFGAGRQENFPQIGGSHNVQYNADIINYHGERLQEPMRTSPPPSSTVPFHRDPNFVDRQELETLEEKLSIWNKKVALVGIGGVGKSQLAIEFCYRIRDKSPVIWTFWVHASSAARFDADIRKLACDAGIPGCNDPRTDAFALVYSWLRDERNGKWILVLDNVDDASFLFEKPNGNNESARIRIAYLPPCAHGSTLITSRSRAAAARLADECDTIVVNHMEEAAALALLEKKLGQSAAIEDMQKLAVALDYMPLALAQAGAYVKQRGSRYSVGHYLTQLKKSEKSQTRLLTSVSRELRRDEEAQDSIILTWQISFDYIRAKRPSAVNLLSLMSMYNYQGIQEYLLRTQGSGTRPSARPAPGPSDARHDIVASSSASDDEASEEDEFTDDISTLENFQFISTAFSNVAFEMHRLVQLAVRVWLRSHELYQEWARRGVENLDQAFPNGTHRNWGRCGELYPHVQSTLSLQLDGREATLRRATIQYKAAYFDLTRGLWSKAKALVTSCYNTRKTMLGLEDRATLLALNLYTVVLQAQGDYTAAEELFRRALEGSEKVLGKEHPDTLGSVHNLAVVLQDQGDYAAAEELFRRALEGSEKVLGKEHPDTLTSVNNLAGLLRAQGDYTAAEELFRRALEGSEKVLGKEHPDTLGSVHNLAVVLRDQGDYAAAEELFRRALEGSEKVLGKEHPDTLTSVNNLAGLLRAQGDYKNAKKLFRQVLEEREKVLGKEHPDTLTSVNNLAGLLRAQGDYAAAEELFRQALKGSEKVLGKEHPDTLTSVNNLAGLLRAQGDYEAAEKLHRRALEGRAKVLGKEHPDTLGSVHNLAGVLRAQGDSKAAEKLYRRAPEGSERL</sequence>
<dbReference type="VEuPathDB" id="FungiDB:BTJ68_15427"/>
<accession>A0A1Z5SM10</accession>
<keyword evidence="3" id="KW-1185">Reference proteome</keyword>